<proteinExistence type="inferred from homology"/>
<dbReference type="InterPro" id="IPR050231">
    <property type="entry name" value="Iron_ascorbate_oxido_reductase"/>
</dbReference>
<dbReference type="GO" id="GO:0046872">
    <property type="term" value="F:metal ion binding"/>
    <property type="evidence" value="ECO:0007669"/>
    <property type="project" value="UniProtKB-KW"/>
</dbReference>
<keyword evidence="1" id="KW-0408">Iron</keyword>
<dbReference type="Pfam" id="PF03171">
    <property type="entry name" value="2OG-FeII_Oxy"/>
    <property type="match status" value="1"/>
</dbReference>
<feature type="region of interest" description="Disordered" evidence="2">
    <location>
        <begin position="103"/>
        <end position="127"/>
    </location>
</feature>
<dbReference type="AlphaFoldDB" id="A0A7S0FPY0"/>
<keyword evidence="1" id="KW-0560">Oxidoreductase</keyword>
<dbReference type="PROSITE" id="PS51471">
    <property type="entry name" value="FE2OG_OXY"/>
    <property type="match status" value="1"/>
</dbReference>
<dbReference type="Gene3D" id="2.60.120.330">
    <property type="entry name" value="B-lactam Antibiotic, Isopenicillin N Synthase, Chain"/>
    <property type="match status" value="1"/>
</dbReference>
<keyword evidence="1" id="KW-0479">Metal-binding</keyword>
<reference evidence="4" key="1">
    <citation type="submission" date="2021-01" db="EMBL/GenBank/DDBJ databases">
        <authorList>
            <person name="Corre E."/>
            <person name="Pelletier E."/>
            <person name="Niang G."/>
            <person name="Scheremetjew M."/>
            <person name="Finn R."/>
            <person name="Kale V."/>
            <person name="Holt S."/>
            <person name="Cochrane G."/>
            <person name="Meng A."/>
            <person name="Brown T."/>
            <person name="Cohen L."/>
        </authorList>
    </citation>
    <scope>NUCLEOTIDE SEQUENCE</scope>
    <source>
        <strain evidence="4">CCMP3303</strain>
    </source>
</reference>
<dbReference type="GO" id="GO:0016491">
    <property type="term" value="F:oxidoreductase activity"/>
    <property type="evidence" value="ECO:0007669"/>
    <property type="project" value="UniProtKB-KW"/>
</dbReference>
<organism evidence="4">
    <name type="scientific">Minutocellus polymorphus</name>
    <dbReference type="NCBI Taxonomy" id="265543"/>
    <lineage>
        <taxon>Eukaryota</taxon>
        <taxon>Sar</taxon>
        <taxon>Stramenopiles</taxon>
        <taxon>Ochrophyta</taxon>
        <taxon>Bacillariophyta</taxon>
        <taxon>Mediophyceae</taxon>
        <taxon>Cymatosirophycidae</taxon>
        <taxon>Cymatosirales</taxon>
        <taxon>Cymatosiraceae</taxon>
        <taxon>Minutocellus</taxon>
    </lineage>
</organism>
<evidence type="ECO:0000256" key="2">
    <source>
        <dbReference type="SAM" id="MobiDB-lite"/>
    </source>
</evidence>
<dbReference type="EMBL" id="HBEJ01014221">
    <property type="protein sequence ID" value="CAD8375151.1"/>
    <property type="molecule type" value="Transcribed_RNA"/>
</dbReference>
<accession>A0A7S0FPY0</accession>
<dbReference type="InterPro" id="IPR005123">
    <property type="entry name" value="Oxoglu/Fe-dep_dioxygenase_dom"/>
</dbReference>
<dbReference type="SUPFAM" id="SSF51197">
    <property type="entry name" value="Clavaminate synthase-like"/>
    <property type="match status" value="1"/>
</dbReference>
<evidence type="ECO:0000313" key="4">
    <source>
        <dbReference type="EMBL" id="CAD8375151.1"/>
    </source>
</evidence>
<dbReference type="InterPro" id="IPR027443">
    <property type="entry name" value="IPNS-like_sf"/>
</dbReference>
<sequence length="388" mass="42992">MTLSCTCSPHPVVNVDLGSLGRNGSEPKRKMCANAVQDACRSHGCFHLRLSVPHDHPYPLHNLQGDLCSNIESLFDEDMVQCAELNPDGGLVETSYLVTSSRRSATYRGRTSESGAAEQPEPKQSWELRRCHAAKDSDGGDRTKVVGERLQRVEGWTVGMHQAAELVVQLLGIDPNTILQNGPCGCSDMSSCEDKCCMDLMRAFRYDALSSEQYRASHPGSSTHSDWGCLTIVWQDTSGGLQTYCHECDKWSDVSASLDDDMPDNTIALFVHVGDFLSLATGGEYPSPRHRVLCPLRKETGSSKESRCSLVYFAYPPLGVSLEEAAIKLNKIKLPHAGDFLHYDRYSLLQNQSALTSDSSAHKAVYERMRKVAFEEAIKEKWGQVQRK</sequence>
<dbReference type="PANTHER" id="PTHR47990">
    <property type="entry name" value="2-OXOGLUTARATE (2OG) AND FE(II)-DEPENDENT OXYGENASE SUPERFAMILY PROTEIN-RELATED"/>
    <property type="match status" value="1"/>
</dbReference>
<name>A0A7S0FPY0_9STRA</name>
<evidence type="ECO:0000256" key="1">
    <source>
        <dbReference type="RuleBase" id="RU003682"/>
    </source>
</evidence>
<gene>
    <name evidence="4" type="ORF">MPOL1434_LOCUS8338</name>
</gene>
<evidence type="ECO:0000259" key="3">
    <source>
        <dbReference type="PROSITE" id="PS51471"/>
    </source>
</evidence>
<comment type="similarity">
    <text evidence="1">Belongs to the iron/ascorbate-dependent oxidoreductase family.</text>
</comment>
<feature type="domain" description="Fe2OG dioxygenase" evidence="3">
    <location>
        <begin position="197"/>
        <end position="316"/>
    </location>
</feature>
<protein>
    <recommendedName>
        <fullName evidence="3">Fe2OG dioxygenase domain-containing protein</fullName>
    </recommendedName>
</protein>
<dbReference type="InterPro" id="IPR044861">
    <property type="entry name" value="IPNS-like_FE2OG_OXY"/>
</dbReference>